<keyword evidence="1" id="KW-0472">Membrane</keyword>
<evidence type="ECO:0008006" key="5">
    <source>
        <dbReference type="Google" id="ProtNLM"/>
    </source>
</evidence>
<keyword evidence="4" id="KW-1185">Reference proteome</keyword>
<evidence type="ECO:0000256" key="2">
    <source>
        <dbReference type="SAM" id="SignalP"/>
    </source>
</evidence>
<evidence type="ECO:0000256" key="1">
    <source>
        <dbReference type="SAM" id="Phobius"/>
    </source>
</evidence>
<evidence type="ECO:0000313" key="4">
    <source>
        <dbReference type="Proteomes" id="UP000464178"/>
    </source>
</evidence>
<dbReference type="RefSeq" id="WP_162671365.1">
    <property type="nucleotide sequence ID" value="NZ_LR593886.1"/>
</dbReference>
<reference evidence="3 4" key="1">
    <citation type="submission" date="2019-05" db="EMBL/GenBank/DDBJ databases">
        <authorList>
            <consortium name="Science for Life Laboratories"/>
        </authorList>
    </citation>
    <scope>NUCLEOTIDE SEQUENCE [LARGE SCALE GENOMIC DNA]</scope>
    <source>
        <strain evidence="3">Soil9</strain>
    </source>
</reference>
<keyword evidence="1" id="KW-0812">Transmembrane</keyword>
<feature type="transmembrane region" description="Helical" evidence="1">
    <location>
        <begin position="196"/>
        <end position="214"/>
    </location>
</feature>
<organism evidence="3 4">
    <name type="scientific">Gemmata massiliana</name>
    <dbReference type="NCBI Taxonomy" id="1210884"/>
    <lineage>
        <taxon>Bacteria</taxon>
        <taxon>Pseudomonadati</taxon>
        <taxon>Planctomycetota</taxon>
        <taxon>Planctomycetia</taxon>
        <taxon>Gemmatales</taxon>
        <taxon>Gemmataceae</taxon>
        <taxon>Gemmata</taxon>
    </lineage>
</organism>
<feature type="signal peptide" evidence="2">
    <location>
        <begin position="1"/>
        <end position="23"/>
    </location>
</feature>
<feature type="chain" id="PRO_5026917506" description="PEP-CTERM protein-sorting domain-containing protein" evidence="2">
    <location>
        <begin position="24"/>
        <end position="221"/>
    </location>
</feature>
<evidence type="ECO:0000313" key="3">
    <source>
        <dbReference type="EMBL" id="VTR97795.1"/>
    </source>
</evidence>
<sequence>MRFPALAALAVVAAPLAPVPASAGFVAVLGVTEGAFTGTDRSDAGFGFIDLAGGLTVGTVNGYRLDHGALHLSATLDLPAVPVGRAIDISLLLRLSPTSPFDDPTGTDALFTARTVRLGRLGPGATGTVHAEVAFAGGSGVTESDLSLIALGGTTPTTHFTRRPGATDYYQVWHVHLEGGFKGGSVSAESVFAAPAPAPLVLLGSALPFAGLLLRRRALFS</sequence>
<dbReference type="KEGG" id="gms:SOIL9_05380"/>
<dbReference type="Proteomes" id="UP000464178">
    <property type="component" value="Chromosome"/>
</dbReference>
<dbReference type="AlphaFoldDB" id="A0A6P2DBQ8"/>
<protein>
    <recommendedName>
        <fullName evidence="5">PEP-CTERM protein-sorting domain-containing protein</fullName>
    </recommendedName>
</protein>
<dbReference type="EMBL" id="LR593886">
    <property type="protein sequence ID" value="VTR97795.1"/>
    <property type="molecule type" value="Genomic_DNA"/>
</dbReference>
<gene>
    <name evidence="3" type="ORF">SOIL9_05380</name>
</gene>
<name>A0A6P2DBQ8_9BACT</name>
<proteinExistence type="predicted"/>
<keyword evidence="2" id="KW-0732">Signal</keyword>
<accession>A0A6P2DBQ8</accession>
<keyword evidence="1" id="KW-1133">Transmembrane helix</keyword>